<evidence type="ECO:0000256" key="3">
    <source>
        <dbReference type="ARBA" id="ARBA00010088"/>
    </source>
</evidence>
<dbReference type="Proteomes" id="UP001652582">
    <property type="component" value="Chromosome 2"/>
</dbReference>
<dbReference type="PRINTS" id="PR00412">
    <property type="entry name" value="EPOXHYDRLASE"/>
</dbReference>
<dbReference type="InterPro" id="IPR010497">
    <property type="entry name" value="Epoxide_hydro_N"/>
</dbReference>
<dbReference type="Gene3D" id="3.40.50.1820">
    <property type="entry name" value="alpha/beta hydrolase"/>
    <property type="match status" value="1"/>
</dbReference>
<comment type="catalytic activity">
    <reaction evidence="6">
        <text>cis-stilbene oxide + H2O = (1R,2R)-hydrobenzoin</text>
        <dbReference type="Rhea" id="RHEA:23900"/>
        <dbReference type="ChEBI" id="CHEBI:15377"/>
        <dbReference type="ChEBI" id="CHEBI:50004"/>
        <dbReference type="ChEBI" id="CHEBI:50014"/>
        <dbReference type="EC" id="3.3.2.9"/>
    </reaction>
</comment>
<keyword evidence="6" id="KW-0256">Endoplasmic reticulum</keyword>
<dbReference type="GeneID" id="112052003"/>
<dbReference type="GO" id="GO:0005789">
    <property type="term" value="C:endoplasmic reticulum membrane"/>
    <property type="evidence" value="ECO:0007669"/>
    <property type="project" value="UniProtKB-SubCell"/>
</dbReference>
<evidence type="ECO:0000256" key="5">
    <source>
        <dbReference type="ARBA" id="ARBA00022801"/>
    </source>
</evidence>
<comment type="similarity">
    <text evidence="3 6">Belongs to the peptidase S33 family.</text>
</comment>
<dbReference type="GO" id="GO:0097176">
    <property type="term" value="P:epoxide metabolic process"/>
    <property type="evidence" value="ECO:0007669"/>
    <property type="project" value="TreeGrafter"/>
</dbReference>
<feature type="active site" description="Proton acceptor" evidence="7">
    <location>
        <position position="367"/>
    </location>
</feature>
<gene>
    <name evidence="10" type="primary">LOC112052003</name>
</gene>
<keyword evidence="6" id="KW-0472">Membrane</keyword>
<feature type="domain" description="Epoxide hydrolase N-terminal" evidence="8">
    <location>
        <begin position="2"/>
        <end position="104"/>
    </location>
</feature>
<name>A0A6J1NTK4_BICAN</name>
<dbReference type="EC" id="3.3.2.9" evidence="6"/>
<comment type="catalytic activity">
    <reaction evidence="1 6">
        <text>1-(4-methoxyphenyl)-N-methyl-N-[(3-methyloxetan-3-yl)methyl]methanamine + H2O = 2-{[(4-methoxybenzyl)(methyl)amino]methyl}-2-methylpropane-1,3-diol</text>
        <dbReference type="Rhea" id="RHEA:55764"/>
        <dbReference type="ChEBI" id="CHEBI:15377"/>
        <dbReference type="ChEBI" id="CHEBI:139161"/>
        <dbReference type="ChEBI" id="CHEBI:139164"/>
        <dbReference type="EC" id="3.3.2.9"/>
    </reaction>
</comment>
<dbReference type="InterPro" id="IPR000639">
    <property type="entry name" value="Epox_hydrolase-like"/>
</dbReference>
<feature type="active site" description="Nucleophile" evidence="7">
    <location>
        <position position="170"/>
    </location>
</feature>
<evidence type="ECO:0000256" key="1">
    <source>
        <dbReference type="ARBA" id="ARBA00000221"/>
    </source>
</evidence>
<dbReference type="PANTHER" id="PTHR21661:SF35">
    <property type="entry name" value="EPOXIDE HYDROLASE"/>
    <property type="match status" value="1"/>
</dbReference>
<dbReference type="RefSeq" id="XP_023946656.2">
    <property type="nucleotide sequence ID" value="XM_024090888.2"/>
</dbReference>
<evidence type="ECO:0000256" key="6">
    <source>
        <dbReference type="PIRNR" id="PIRNR001112"/>
    </source>
</evidence>
<dbReference type="Pfam" id="PF06441">
    <property type="entry name" value="EHN"/>
    <property type="match status" value="1"/>
</dbReference>
<proteinExistence type="inferred from homology"/>
<keyword evidence="5 6" id="KW-0378">Hydrolase</keyword>
<dbReference type="KEGG" id="bany:112052003"/>
<evidence type="ECO:0000256" key="7">
    <source>
        <dbReference type="PIRSR" id="PIRSR001112-1"/>
    </source>
</evidence>
<evidence type="ECO:0000313" key="10">
    <source>
        <dbReference type="RefSeq" id="XP_023946656.2"/>
    </source>
</evidence>
<dbReference type="AlphaFoldDB" id="A0A6J1NTK4"/>
<dbReference type="OrthoDB" id="7130006at2759"/>
<dbReference type="InterPro" id="IPR016292">
    <property type="entry name" value="Epoxide_hydrolase"/>
</dbReference>
<protein>
    <recommendedName>
        <fullName evidence="6">Epoxide hydrolase</fullName>
        <ecNumber evidence="6">3.3.2.9</ecNumber>
    </recommendedName>
</protein>
<dbReference type="SUPFAM" id="SSF53474">
    <property type="entry name" value="alpha/beta-Hydrolases"/>
    <property type="match status" value="1"/>
</dbReference>
<comment type="function">
    <text evidence="6">Catalyzes juvenile hormone hydrolysis.</text>
</comment>
<reference evidence="10" key="2">
    <citation type="submission" date="2025-08" db="UniProtKB">
        <authorList>
            <consortium name="RefSeq"/>
        </authorList>
    </citation>
    <scope>IDENTIFICATION</scope>
</reference>
<feature type="active site" description="Proton donor" evidence="7">
    <location>
        <position position="312"/>
    </location>
</feature>
<evidence type="ECO:0000256" key="2">
    <source>
        <dbReference type="ARBA" id="ARBA00004111"/>
    </source>
</evidence>
<sequence>MIEDLRDRLLTHRPLTPPLQGVGFRYGCNTTVLQPWVDYWANEYNFTQRAEYFNQFPHYKTNIQGLDIHFIHVKPDDSKCAGVSDKIVLPLLLLHGRPGSVREFYDAIPGLSCPYQKYPFVFEIIAPSLPAFGFSDAPVRRGMAPPQIAVIFKNLMARLGHDKFYIQGGDWGSIIGSAISTLYPDNVLGFHSNLLLMQNSCAETKTLARAMVASTQLTSGEAAKIPNLTNIIEETGYIHEQATKPETLGASLSDSAVGFLCYMLEKFSTGTKLEHRDLPDGGLSYRFSKDELLDNMMAYWSTNTITTSMRIYGEFFSNKNRALAIDDFPTPVPVWSCQAANEFLGMTKSKLKYPHLRGVTLLDDGGHFLAFELPKLFIDNVFLGMQAILDYRNTKTEL</sequence>
<dbReference type="GO" id="GO:0033961">
    <property type="term" value="F:cis-stilbene-oxide hydrolase activity"/>
    <property type="evidence" value="ECO:0007669"/>
    <property type="project" value="UniProtKB-UniRule"/>
</dbReference>
<keyword evidence="9" id="KW-1185">Reference proteome</keyword>
<dbReference type="PANTHER" id="PTHR21661">
    <property type="entry name" value="EPOXIDE HYDROLASE 1-RELATED"/>
    <property type="match status" value="1"/>
</dbReference>
<comment type="subcellular location">
    <subcellularLocation>
        <location evidence="6">Endoplasmic reticulum membrane</location>
    </subcellularLocation>
    <subcellularLocation>
        <location evidence="2">Microsome membrane</location>
        <topology evidence="2">Single-pass membrane protein</topology>
    </subcellularLocation>
</comment>
<dbReference type="InterPro" id="IPR029058">
    <property type="entry name" value="AB_hydrolase_fold"/>
</dbReference>
<organism evidence="9 10">
    <name type="scientific">Bicyclus anynana</name>
    <name type="common">Squinting bush brown butterfly</name>
    <dbReference type="NCBI Taxonomy" id="110368"/>
    <lineage>
        <taxon>Eukaryota</taxon>
        <taxon>Metazoa</taxon>
        <taxon>Ecdysozoa</taxon>
        <taxon>Arthropoda</taxon>
        <taxon>Hexapoda</taxon>
        <taxon>Insecta</taxon>
        <taxon>Pterygota</taxon>
        <taxon>Neoptera</taxon>
        <taxon>Endopterygota</taxon>
        <taxon>Lepidoptera</taxon>
        <taxon>Glossata</taxon>
        <taxon>Ditrysia</taxon>
        <taxon>Papilionoidea</taxon>
        <taxon>Nymphalidae</taxon>
        <taxon>Satyrinae</taxon>
        <taxon>Satyrini</taxon>
        <taxon>Mycalesina</taxon>
        <taxon>Bicyclus</taxon>
    </lineage>
</organism>
<accession>A0A6J1NTK4</accession>
<reference evidence="9" key="1">
    <citation type="submission" date="2025-05" db="UniProtKB">
        <authorList>
            <consortium name="RefSeq"/>
        </authorList>
    </citation>
    <scope>NUCLEOTIDE SEQUENCE [LARGE SCALE GENOMIC DNA]</scope>
</reference>
<evidence type="ECO:0000313" key="9">
    <source>
        <dbReference type="Proteomes" id="UP001652582"/>
    </source>
</evidence>
<keyword evidence="4 6" id="KW-0058">Aromatic hydrocarbons catabolism</keyword>
<dbReference type="PIRSF" id="PIRSF001112">
    <property type="entry name" value="Epoxide_hydrolase"/>
    <property type="match status" value="1"/>
</dbReference>
<evidence type="ECO:0000256" key="4">
    <source>
        <dbReference type="ARBA" id="ARBA00022797"/>
    </source>
</evidence>
<evidence type="ECO:0000259" key="8">
    <source>
        <dbReference type="Pfam" id="PF06441"/>
    </source>
</evidence>